<dbReference type="Pfam" id="PF08334">
    <property type="entry name" value="T2SSG"/>
    <property type="match status" value="1"/>
</dbReference>
<dbReference type="SUPFAM" id="SSF54523">
    <property type="entry name" value="Pili subunits"/>
    <property type="match status" value="1"/>
</dbReference>
<keyword evidence="3" id="KW-1185">Reference proteome</keyword>
<evidence type="ECO:0000313" key="3">
    <source>
        <dbReference type="Proteomes" id="UP000320390"/>
    </source>
</evidence>
<dbReference type="EMBL" id="CP036434">
    <property type="protein sequence ID" value="QDV10098.1"/>
    <property type="molecule type" value="Genomic_DNA"/>
</dbReference>
<evidence type="ECO:0000259" key="1">
    <source>
        <dbReference type="Pfam" id="PF08334"/>
    </source>
</evidence>
<protein>
    <submittedName>
        <fullName evidence="2">Bacterial type II secretion system protein G</fullName>
    </submittedName>
</protein>
<dbReference type="Gene3D" id="3.30.700.10">
    <property type="entry name" value="Glycoprotein, Type 4 Pilin"/>
    <property type="match status" value="1"/>
</dbReference>
<dbReference type="RefSeq" id="WP_145205693.1">
    <property type="nucleotide sequence ID" value="NZ_CP036434.1"/>
</dbReference>
<name>A0A518F183_9BACT</name>
<sequence length="761" mass="81083">MFIALGLASAAISVPFQESASYAPASLHPASATFVVQFPDLQKLIEAFRTTGAVRMLEDPDLQTAIGQVMAGEGADPVDPIGMLMEQYARAVDRGEMPPLLDYLQGMESASASVDFAGGDVLAFVQGIETAEDKGFFVSQNLGIRFVADFIDEPTAEKVTEFLIEAIGEDGPRGMELSARALTMPEGAMGFGASGIRDWTFVPSEAGNGAGKNGFETTMHLVAGGKRLALFMGNVDSADYVRALAANTVPSPAASLFEPGRAAFKKAPAAPAFELFLRPFVEDMVAMNEPNAVPLLDIAEALIGPAASLAIRGGHWRMGIDSGQFVLEGIHDPSRGGPLSGVIGAQPLDRSALELVHPDALVTSVTSLDSKVLANLIQQFATEEDPTMLDEIEERFHFRPDRDLAAPLGGAVSYSLPALTSLFSAPNVMGAVALRDKEAFTKGMDGLMGMAESLGEDVQLVRDDYKGAMMYTLSFTGDVGFSVPGLPFDPASFFKPTFTIMGDRVLLTTLPTHAKKEIRRVGKLADGEEPPVHEKIMAMGDLNGATTVGYADWPQFFGMFYTQIKGIAPLLAGGGDLPINPAMLPDAAILTRHFQPSENWTRIQDGKVMQYAKSSLGTEAFFLPASLAGLFTVGTRFQGTEPLMVEAVAVDEVEWEDAAEEAPEPGSPEALLSTTEESLVDLDVALTLYQYDHKGAAPASLDALLETSTKYPNGYLESDALPMDGWGHAFIYAKTDEAYRLYSMGPNGVDDGGAGDDISPR</sequence>
<gene>
    <name evidence="2" type="ORF">Poly30_56600</name>
</gene>
<dbReference type="InterPro" id="IPR013545">
    <property type="entry name" value="T2SS_protein-GspG_C"/>
</dbReference>
<evidence type="ECO:0000313" key="2">
    <source>
        <dbReference type="EMBL" id="QDV10098.1"/>
    </source>
</evidence>
<dbReference type="Proteomes" id="UP000320390">
    <property type="component" value="Chromosome"/>
</dbReference>
<dbReference type="InterPro" id="IPR045584">
    <property type="entry name" value="Pilin-like"/>
</dbReference>
<organism evidence="2 3">
    <name type="scientific">Saltatorellus ferox</name>
    <dbReference type="NCBI Taxonomy" id="2528018"/>
    <lineage>
        <taxon>Bacteria</taxon>
        <taxon>Pseudomonadati</taxon>
        <taxon>Planctomycetota</taxon>
        <taxon>Planctomycetia</taxon>
        <taxon>Planctomycetia incertae sedis</taxon>
        <taxon>Saltatorellus</taxon>
    </lineage>
</organism>
<dbReference type="AlphaFoldDB" id="A0A518F183"/>
<dbReference type="OrthoDB" id="9795612at2"/>
<reference evidence="2 3" key="1">
    <citation type="submission" date="2019-02" db="EMBL/GenBank/DDBJ databases">
        <title>Deep-cultivation of Planctomycetes and their phenomic and genomic characterization uncovers novel biology.</title>
        <authorList>
            <person name="Wiegand S."/>
            <person name="Jogler M."/>
            <person name="Boedeker C."/>
            <person name="Pinto D."/>
            <person name="Vollmers J."/>
            <person name="Rivas-Marin E."/>
            <person name="Kohn T."/>
            <person name="Peeters S.H."/>
            <person name="Heuer A."/>
            <person name="Rast P."/>
            <person name="Oberbeckmann S."/>
            <person name="Bunk B."/>
            <person name="Jeske O."/>
            <person name="Meyerdierks A."/>
            <person name="Storesund J.E."/>
            <person name="Kallscheuer N."/>
            <person name="Luecker S."/>
            <person name="Lage O.M."/>
            <person name="Pohl T."/>
            <person name="Merkel B.J."/>
            <person name="Hornburger P."/>
            <person name="Mueller R.-W."/>
            <person name="Bruemmer F."/>
            <person name="Labrenz M."/>
            <person name="Spormann A.M."/>
            <person name="Op den Camp H."/>
            <person name="Overmann J."/>
            <person name="Amann R."/>
            <person name="Jetten M.S.M."/>
            <person name="Mascher T."/>
            <person name="Medema M.H."/>
            <person name="Devos D.P."/>
            <person name="Kaster A.-K."/>
            <person name="Ovreas L."/>
            <person name="Rohde M."/>
            <person name="Galperin M.Y."/>
            <person name="Jogler C."/>
        </authorList>
    </citation>
    <scope>NUCLEOTIDE SEQUENCE [LARGE SCALE GENOMIC DNA]</scope>
    <source>
        <strain evidence="2 3">Poly30</strain>
    </source>
</reference>
<proteinExistence type="predicted"/>
<accession>A0A518F183</accession>
<feature type="domain" description="Type II secretion system protein GspG C-terminal" evidence="1">
    <location>
        <begin position="670"/>
        <end position="754"/>
    </location>
</feature>